<evidence type="ECO:0000256" key="7">
    <source>
        <dbReference type="SAM" id="Phobius"/>
    </source>
</evidence>
<comment type="caution">
    <text evidence="8">The sequence shown here is derived from an EMBL/GenBank/DDBJ whole genome shotgun (WGS) entry which is preliminary data.</text>
</comment>
<evidence type="ECO:0000313" key="9">
    <source>
        <dbReference type="Proteomes" id="UP000664203"/>
    </source>
</evidence>
<evidence type="ECO:0000256" key="5">
    <source>
        <dbReference type="ARBA" id="ARBA00023136"/>
    </source>
</evidence>
<dbReference type="OrthoDB" id="10027013at2759"/>
<evidence type="ECO:0000256" key="6">
    <source>
        <dbReference type="SAM" id="MobiDB-lite"/>
    </source>
</evidence>
<evidence type="ECO:0000256" key="1">
    <source>
        <dbReference type="ARBA" id="ARBA00004141"/>
    </source>
</evidence>
<keyword evidence="3 7" id="KW-0812">Transmembrane</keyword>
<dbReference type="Pfam" id="PF05216">
    <property type="entry name" value="UNC-50"/>
    <property type="match status" value="1"/>
</dbReference>
<dbReference type="EMBL" id="CAJPDR010000262">
    <property type="protein sequence ID" value="CAF9929067.1"/>
    <property type="molecule type" value="Genomic_DNA"/>
</dbReference>
<dbReference type="Proteomes" id="UP000664203">
    <property type="component" value="Unassembled WGS sequence"/>
</dbReference>
<keyword evidence="9" id="KW-1185">Reference proteome</keyword>
<dbReference type="GO" id="GO:0000139">
    <property type="term" value="C:Golgi membrane"/>
    <property type="evidence" value="ECO:0007669"/>
    <property type="project" value="TreeGrafter"/>
</dbReference>
<evidence type="ECO:0000256" key="2">
    <source>
        <dbReference type="ARBA" id="ARBA00006293"/>
    </source>
</evidence>
<comment type="subcellular location">
    <subcellularLocation>
        <location evidence="1">Membrane</location>
        <topology evidence="1">Multi-pass membrane protein</topology>
    </subcellularLocation>
</comment>
<feature type="transmembrane region" description="Helical" evidence="7">
    <location>
        <begin position="88"/>
        <end position="107"/>
    </location>
</feature>
<feature type="compositionally biased region" description="Basic and acidic residues" evidence="6">
    <location>
        <begin position="1"/>
        <end position="14"/>
    </location>
</feature>
<proteinExistence type="inferred from homology"/>
<feature type="transmembrane region" description="Helical" evidence="7">
    <location>
        <begin position="179"/>
        <end position="199"/>
    </location>
</feature>
<feature type="transmembrane region" description="Helical" evidence="7">
    <location>
        <begin position="211"/>
        <end position="232"/>
    </location>
</feature>
<gene>
    <name evidence="8" type="ORF">ALECFALPRED_004240</name>
</gene>
<dbReference type="PANTHER" id="PTHR12841:SF6">
    <property type="entry name" value="PROTEIN UNC-50 HOMOLOG"/>
    <property type="match status" value="1"/>
</dbReference>
<sequence>MQSWQDRRESKHVELTPGDSQTIQVPADGFRDGNMGDDKPLDSAEESLQIDILPQTYASSLLPLPSLQSLTNPRIETKNTWHRPDPSFTYLLSFFMLLTGIAWGIAYTTSVSATVRLTILFVFVHFLAVSLLVAAAAFFLVGRLLGPGIAGLPGRRRQQGLFTQAGEGEQLEFGYCFDVAIRAFFPVWVWLYVMQFILWPLIARDNWVSMFFGNTLYLVALGYYTVICFLGYNALPFLHHTELLLSPCFVYAILWFASLFGFNIAKHVGPLLITGAG</sequence>
<feature type="region of interest" description="Disordered" evidence="6">
    <location>
        <begin position="1"/>
        <end position="38"/>
    </location>
</feature>
<evidence type="ECO:0000313" key="8">
    <source>
        <dbReference type="EMBL" id="CAF9929067.1"/>
    </source>
</evidence>
<organism evidence="8 9">
    <name type="scientific">Alectoria fallacina</name>
    <dbReference type="NCBI Taxonomy" id="1903189"/>
    <lineage>
        <taxon>Eukaryota</taxon>
        <taxon>Fungi</taxon>
        <taxon>Dikarya</taxon>
        <taxon>Ascomycota</taxon>
        <taxon>Pezizomycotina</taxon>
        <taxon>Lecanoromycetes</taxon>
        <taxon>OSLEUM clade</taxon>
        <taxon>Lecanoromycetidae</taxon>
        <taxon>Lecanorales</taxon>
        <taxon>Lecanorineae</taxon>
        <taxon>Parmeliaceae</taxon>
        <taxon>Alectoria</taxon>
    </lineage>
</organism>
<dbReference type="InterPro" id="IPR007881">
    <property type="entry name" value="UNC-50"/>
</dbReference>
<dbReference type="AlphaFoldDB" id="A0A8H3FQ14"/>
<keyword evidence="5 7" id="KW-0472">Membrane</keyword>
<keyword evidence="4 7" id="KW-1133">Transmembrane helix</keyword>
<comment type="similarity">
    <text evidence="2">Belongs to the unc-50 family.</text>
</comment>
<dbReference type="PANTHER" id="PTHR12841">
    <property type="entry name" value="PROTEIN UNC-50 HOMOLOG"/>
    <property type="match status" value="1"/>
</dbReference>
<feature type="transmembrane region" description="Helical" evidence="7">
    <location>
        <begin position="119"/>
        <end position="141"/>
    </location>
</feature>
<reference evidence="8" key="1">
    <citation type="submission" date="2021-03" db="EMBL/GenBank/DDBJ databases">
        <authorList>
            <person name="Tagirdzhanova G."/>
        </authorList>
    </citation>
    <scope>NUCLEOTIDE SEQUENCE</scope>
</reference>
<evidence type="ECO:0000256" key="3">
    <source>
        <dbReference type="ARBA" id="ARBA00022692"/>
    </source>
</evidence>
<feature type="transmembrane region" description="Helical" evidence="7">
    <location>
        <begin position="244"/>
        <end position="265"/>
    </location>
</feature>
<evidence type="ECO:0008006" key="10">
    <source>
        <dbReference type="Google" id="ProtNLM"/>
    </source>
</evidence>
<accession>A0A8H3FQ14</accession>
<name>A0A8H3FQ14_9LECA</name>
<evidence type="ECO:0000256" key="4">
    <source>
        <dbReference type="ARBA" id="ARBA00022989"/>
    </source>
</evidence>
<protein>
    <recommendedName>
        <fullName evidence="10">UNC-50 family protein</fullName>
    </recommendedName>
</protein>
<feature type="compositionally biased region" description="Basic and acidic residues" evidence="6">
    <location>
        <begin position="29"/>
        <end position="38"/>
    </location>
</feature>